<dbReference type="PROSITE" id="PS51257">
    <property type="entry name" value="PROKAR_LIPOPROTEIN"/>
    <property type="match status" value="1"/>
</dbReference>
<feature type="signal peptide" evidence="1">
    <location>
        <begin position="1"/>
        <end position="23"/>
    </location>
</feature>
<dbReference type="Gene3D" id="3.60.10.10">
    <property type="entry name" value="Endonuclease/exonuclease/phosphatase"/>
    <property type="match status" value="1"/>
</dbReference>
<dbReference type="AlphaFoldDB" id="A0A4Y6PUK8"/>
<accession>A0A4Y6PUK8</accession>
<sequence>MSRKWCWLAICLVILTTSTGCDSSNGDDPGEPDAGDLTDAADSADVVEDTDAADAGQQWPEQDQRGEDALGLEWQMPEAGDDSFSALVANVGNIDFRRCNDVAFNLCWTEMEQTIAGRIAELAPDVVLLQEVLDPQQCAAVQNPPADHACHPDHTANEPSQARRLLGADYTIVCDDRNGYECVGVRTDVGSIDGCEPGVLCERSARTAPPVEGCDEGFTLSAVTVHTDAASFDIVNGHPPSDAGGATEGRECRKGYFEHVFGPDASLVTSDKVLVGGDLNFDPFRQSEDYPDVALWSAHVGLDGPAQAGDSPSFAYHSGIVEHDPPYWTSPISKTTLDHVVSRGLIGRCKTMGAHPGLAPLDMAVGEQLERLDHLALWCQLSFEP</sequence>
<dbReference type="Proteomes" id="UP000315995">
    <property type="component" value="Chromosome"/>
</dbReference>
<name>A0A4Y6PUK8_PERCE</name>
<dbReference type="EMBL" id="CP041186">
    <property type="protein sequence ID" value="QDG52026.1"/>
    <property type="molecule type" value="Genomic_DNA"/>
</dbReference>
<reference evidence="2 3" key="1">
    <citation type="submission" date="2019-06" db="EMBL/GenBank/DDBJ databases">
        <title>Persicimonas caeni gen. nov., sp. nov., a predatory bacterium isolated from solar saltern.</title>
        <authorList>
            <person name="Wang S."/>
        </authorList>
    </citation>
    <scope>NUCLEOTIDE SEQUENCE [LARGE SCALE GENOMIC DNA]</scope>
    <source>
        <strain evidence="2 3">YN101</strain>
    </source>
</reference>
<gene>
    <name evidence="2" type="ORF">FIV42_15135</name>
</gene>
<proteinExistence type="predicted"/>
<evidence type="ECO:0000313" key="3">
    <source>
        <dbReference type="Proteomes" id="UP000315995"/>
    </source>
</evidence>
<dbReference type="RefSeq" id="WP_141198503.1">
    <property type="nucleotide sequence ID" value="NZ_CP041186.1"/>
</dbReference>
<keyword evidence="3" id="KW-1185">Reference proteome</keyword>
<accession>A0A5B8Y7W5</accession>
<organism evidence="2 3">
    <name type="scientific">Persicimonas caeni</name>
    <dbReference type="NCBI Taxonomy" id="2292766"/>
    <lineage>
        <taxon>Bacteria</taxon>
        <taxon>Deltaproteobacteria</taxon>
        <taxon>Bradymonadales</taxon>
        <taxon>Bradymonadaceae</taxon>
        <taxon>Persicimonas</taxon>
    </lineage>
</organism>
<evidence type="ECO:0008006" key="4">
    <source>
        <dbReference type="Google" id="ProtNLM"/>
    </source>
</evidence>
<dbReference type="InterPro" id="IPR036691">
    <property type="entry name" value="Endo/exonu/phosph_ase_sf"/>
</dbReference>
<evidence type="ECO:0000256" key="1">
    <source>
        <dbReference type="SAM" id="SignalP"/>
    </source>
</evidence>
<dbReference type="SUPFAM" id="SSF56219">
    <property type="entry name" value="DNase I-like"/>
    <property type="match status" value="1"/>
</dbReference>
<evidence type="ECO:0000313" key="2">
    <source>
        <dbReference type="EMBL" id="QDG52026.1"/>
    </source>
</evidence>
<keyword evidence="1" id="KW-0732">Signal</keyword>
<feature type="chain" id="PRO_5030106476" description="Endonuclease/exonuclease/phosphatase family protein" evidence="1">
    <location>
        <begin position="24"/>
        <end position="385"/>
    </location>
</feature>
<protein>
    <recommendedName>
        <fullName evidence="4">Endonuclease/exonuclease/phosphatase family protein</fullName>
    </recommendedName>
</protein>